<dbReference type="Pfam" id="PF01494">
    <property type="entry name" value="FAD_binding_3"/>
    <property type="match status" value="1"/>
</dbReference>
<dbReference type="InterPro" id="IPR002938">
    <property type="entry name" value="FAD-bd"/>
</dbReference>
<evidence type="ECO:0000256" key="1">
    <source>
        <dbReference type="ARBA" id="ARBA00023002"/>
    </source>
</evidence>
<keyword evidence="1" id="KW-0560">Oxidoreductase</keyword>
<comment type="caution">
    <text evidence="3">The sequence shown here is derived from an EMBL/GenBank/DDBJ whole genome shotgun (WGS) entry which is preliminary data.</text>
</comment>
<gene>
    <name evidence="3" type="ORF">MAE02_13120</name>
</gene>
<dbReference type="PRINTS" id="PR00420">
    <property type="entry name" value="RNGMNOXGNASE"/>
</dbReference>
<feature type="domain" description="FAD-binding" evidence="2">
    <location>
        <begin position="11"/>
        <end position="350"/>
    </location>
</feature>
<reference evidence="3 4" key="1">
    <citation type="submission" date="2019-07" db="EMBL/GenBank/DDBJ databases">
        <title>Whole genome shotgun sequence of Microvirga aerophila NBRC 106136.</title>
        <authorList>
            <person name="Hosoyama A."/>
            <person name="Uohara A."/>
            <person name="Ohji S."/>
            <person name="Ichikawa N."/>
        </authorList>
    </citation>
    <scope>NUCLEOTIDE SEQUENCE [LARGE SCALE GENOMIC DNA]</scope>
    <source>
        <strain evidence="3 4">NBRC 106136</strain>
    </source>
</reference>
<dbReference type="RefSeq" id="WP_147021702.1">
    <property type="nucleotide sequence ID" value="NZ_BJYU01000013.1"/>
</dbReference>
<evidence type="ECO:0000313" key="3">
    <source>
        <dbReference type="EMBL" id="GEO13616.1"/>
    </source>
</evidence>
<dbReference type="AlphaFoldDB" id="A0A512BNT2"/>
<protein>
    <submittedName>
        <fullName evidence="3">Monooxygenase</fullName>
    </submittedName>
</protein>
<dbReference type="NCBIfam" id="NF004834">
    <property type="entry name" value="PRK06185.1-3"/>
    <property type="match status" value="1"/>
</dbReference>
<dbReference type="SUPFAM" id="SSF51905">
    <property type="entry name" value="FAD/NAD(P)-binding domain"/>
    <property type="match status" value="1"/>
</dbReference>
<keyword evidence="3" id="KW-0503">Monooxygenase</keyword>
<dbReference type="PANTHER" id="PTHR43476:SF5">
    <property type="entry name" value="FAD-DEPENDENT MONOOXYGENASE"/>
    <property type="match status" value="1"/>
</dbReference>
<dbReference type="GO" id="GO:0004497">
    <property type="term" value="F:monooxygenase activity"/>
    <property type="evidence" value="ECO:0007669"/>
    <property type="project" value="UniProtKB-KW"/>
</dbReference>
<dbReference type="GO" id="GO:0071949">
    <property type="term" value="F:FAD binding"/>
    <property type="evidence" value="ECO:0007669"/>
    <property type="project" value="InterPro"/>
</dbReference>
<dbReference type="InterPro" id="IPR050631">
    <property type="entry name" value="PheA/TfdB_FAD_monoxygenase"/>
</dbReference>
<organism evidence="3 4">
    <name type="scientific">Microvirga aerophila</name>
    <dbReference type="NCBI Taxonomy" id="670291"/>
    <lineage>
        <taxon>Bacteria</taxon>
        <taxon>Pseudomonadati</taxon>
        <taxon>Pseudomonadota</taxon>
        <taxon>Alphaproteobacteria</taxon>
        <taxon>Hyphomicrobiales</taxon>
        <taxon>Methylobacteriaceae</taxon>
        <taxon>Microvirga</taxon>
    </lineage>
</organism>
<dbReference type="Gene3D" id="3.50.50.60">
    <property type="entry name" value="FAD/NAD(P)-binding domain"/>
    <property type="match status" value="2"/>
</dbReference>
<sequence length="409" mass="45050">MTSQGSEAHHTRCCIVGGGPAGMMLGYLLARAGVEVVVLEKHADFLRDFRGDTIHPSTLEVMYELGLLDEFLRRPHERIERVSVDVGGVPLQVADLTHLPTHCKFIALMPQWDFLDFLADHATPYPNFHLMMQAEAVDLIQADGRVTGVRVKTPQGMLDVNADLVVGADGRRSIIREKAGLTVMDIGAPMDVLWMRISRVPTDPGQLQGRIAPGQLLALIDRNTYWQCAYVIAKGSFDQIRQKGLDALRGAIAKLAPYIADRVDELRSWDDVKLLTVAVDRLQQWSKPGLLCIGDAAHAMSPIGGIGINLAIQDAVAAANILGPVLKQGPADEAQLALVQKRRETPTRLTQRLQVLIQNRMIRGVLGSQGSIAAPWFVRLFFSWPFSRRLPARVIGMGFRPEHVHLPAS</sequence>
<accession>A0A512BNT2</accession>
<evidence type="ECO:0000259" key="2">
    <source>
        <dbReference type="Pfam" id="PF01494"/>
    </source>
</evidence>
<dbReference type="NCBIfam" id="NF004833">
    <property type="entry name" value="PRK06185.1-1"/>
    <property type="match status" value="1"/>
</dbReference>
<proteinExistence type="predicted"/>
<dbReference type="EMBL" id="BJYU01000013">
    <property type="protein sequence ID" value="GEO13616.1"/>
    <property type="molecule type" value="Genomic_DNA"/>
</dbReference>
<evidence type="ECO:0000313" key="4">
    <source>
        <dbReference type="Proteomes" id="UP000321085"/>
    </source>
</evidence>
<dbReference type="PANTHER" id="PTHR43476">
    <property type="entry name" value="3-(3-HYDROXY-PHENYL)PROPIONATE/3-HYDROXYCINNAMIC ACID HYDROXYLASE"/>
    <property type="match status" value="1"/>
</dbReference>
<name>A0A512BNT2_9HYPH</name>
<dbReference type="Proteomes" id="UP000321085">
    <property type="component" value="Unassembled WGS sequence"/>
</dbReference>
<dbReference type="InterPro" id="IPR036188">
    <property type="entry name" value="FAD/NAD-bd_sf"/>
</dbReference>
<keyword evidence="4" id="KW-1185">Reference proteome</keyword>